<evidence type="ECO:0008006" key="3">
    <source>
        <dbReference type="Google" id="ProtNLM"/>
    </source>
</evidence>
<dbReference type="InterPro" id="IPR059218">
    <property type="entry name" value="LBP_cg2779-like"/>
</dbReference>
<comment type="caution">
    <text evidence="1">The sequence shown here is derived from an EMBL/GenBank/DDBJ whole genome shotgun (WGS) entry which is preliminary data.</text>
</comment>
<dbReference type="EMBL" id="AZDA01000083">
    <property type="protein sequence ID" value="KRK35031.1"/>
    <property type="molecule type" value="Genomic_DNA"/>
</dbReference>
<name>A0A0R1GWG0_9LACO</name>
<sequence length="61" mass="7018">MEAEITGLPEQIIQYQKKHDLTDNEMAFQSHLSVERLHDIKSGDQQATADEQQRLLLLIQA</sequence>
<dbReference type="Proteomes" id="UP000051461">
    <property type="component" value="Unassembled WGS sequence"/>
</dbReference>
<reference evidence="1 2" key="1">
    <citation type="journal article" date="2015" name="Genome Announc.">
        <title>Expanding the biotechnology potential of lactobacilli through comparative genomics of 213 strains and associated genera.</title>
        <authorList>
            <person name="Sun Z."/>
            <person name="Harris H.M."/>
            <person name="McCann A."/>
            <person name="Guo C."/>
            <person name="Argimon S."/>
            <person name="Zhang W."/>
            <person name="Yang X."/>
            <person name="Jeffery I.B."/>
            <person name="Cooney J.C."/>
            <person name="Kagawa T.F."/>
            <person name="Liu W."/>
            <person name="Song Y."/>
            <person name="Salvetti E."/>
            <person name="Wrobel A."/>
            <person name="Rasinkangas P."/>
            <person name="Parkhill J."/>
            <person name="Rea M.C."/>
            <person name="O'Sullivan O."/>
            <person name="Ritari J."/>
            <person name="Douillard F.P."/>
            <person name="Paul Ross R."/>
            <person name="Yang R."/>
            <person name="Briner A.E."/>
            <person name="Felis G.E."/>
            <person name="de Vos W.M."/>
            <person name="Barrangou R."/>
            <person name="Klaenhammer T.R."/>
            <person name="Caufield P.W."/>
            <person name="Cui Y."/>
            <person name="Zhang H."/>
            <person name="O'Toole P.W."/>
        </authorList>
    </citation>
    <scope>NUCLEOTIDE SEQUENCE [LARGE SCALE GENOMIC DNA]</scope>
    <source>
        <strain evidence="1 2">DSM 20003</strain>
    </source>
</reference>
<organism evidence="1 2">
    <name type="scientific">Loigolactobacillus bifermentans DSM 20003</name>
    <dbReference type="NCBI Taxonomy" id="1423726"/>
    <lineage>
        <taxon>Bacteria</taxon>
        <taxon>Bacillati</taxon>
        <taxon>Bacillota</taxon>
        <taxon>Bacilli</taxon>
        <taxon>Lactobacillales</taxon>
        <taxon>Lactobacillaceae</taxon>
        <taxon>Loigolactobacillus</taxon>
    </lineage>
</organism>
<dbReference type="RefSeq" id="WP_057904828.1">
    <property type="nucleotide sequence ID" value="NZ_AZDA01000083.1"/>
</dbReference>
<accession>A0A0R1GWG0</accession>
<dbReference type="STRING" id="1423726.FC07_GL000269"/>
<protein>
    <recommendedName>
        <fullName evidence="3">HTH cro/C1-type domain-containing protein</fullName>
    </recommendedName>
</protein>
<proteinExistence type="predicted"/>
<dbReference type="PATRIC" id="fig|1423726.3.peg.279"/>
<gene>
    <name evidence="1" type="ORF">FC07_GL000269</name>
</gene>
<evidence type="ECO:0000313" key="2">
    <source>
        <dbReference type="Proteomes" id="UP000051461"/>
    </source>
</evidence>
<dbReference type="OrthoDB" id="2246554at2"/>
<keyword evidence="2" id="KW-1185">Reference proteome</keyword>
<evidence type="ECO:0000313" key="1">
    <source>
        <dbReference type="EMBL" id="KRK35031.1"/>
    </source>
</evidence>
<dbReference type="NCBIfam" id="NF040507">
    <property type="entry name" value="LBP_cg2779_fam"/>
    <property type="match status" value="1"/>
</dbReference>
<dbReference type="AlphaFoldDB" id="A0A0R1GWG0"/>